<dbReference type="AlphaFoldDB" id="A0A0B6ZFS1"/>
<name>A0A0B6ZFS1_9EUPU</name>
<dbReference type="EMBL" id="HACG01020417">
    <property type="protein sequence ID" value="CEK67282.1"/>
    <property type="molecule type" value="Transcribed_RNA"/>
</dbReference>
<evidence type="ECO:0000313" key="1">
    <source>
        <dbReference type="EMBL" id="CEK67282.1"/>
    </source>
</evidence>
<organism evidence="1">
    <name type="scientific">Arion vulgaris</name>
    <dbReference type="NCBI Taxonomy" id="1028688"/>
    <lineage>
        <taxon>Eukaryota</taxon>
        <taxon>Metazoa</taxon>
        <taxon>Spiralia</taxon>
        <taxon>Lophotrochozoa</taxon>
        <taxon>Mollusca</taxon>
        <taxon>Gastropoda</taxon>
        <taxon>Heterobranchia</taxon>
        <taxon>Euthyneura</taxon>
        <taxon>Panpulmonata</taxon>
        <taxon>Eupulmonata</taxon>
        <taxon>Stylommatophora</taxon>
        <taxon>Helicina</taxon>
        <taxon>Arionoidea</taxon>
        <taxon>Arionidae</taxon>
        <taxon>Arion</taxon>
    </lineage>
</organism>
<gene>
    <name evidence="1" type="primary">ORF62060</name>
</gene>
<reference evidence="1" key="1">
    <citation type="submission" date="2014-12" db="EMBL/GenBank/DDBJ databases">
        <title>Insight into the proteome of Arion vulgaris.</title>
        <authorList>
            <person name="Aradska J."/>
            <person name="Bulat T."/>
            <person name="Smidak R."/>
            <person name="Sarate P."/>
            <person name="Gangsoo J."/>
            <person name="Sialana F."/>
            <person name="Bilban M."/>
            <person name="Lubec G."/>
        </authorList>
    </citation>
    <scope>NUCLEOTIDE SEQUENCE</scope>
    <source>
        <tissue evidence="1">Skin</tissue>
    </source>
</reference>
<accession>A0A0B6ZFS1</accession>
<sequence>MSMRIQLSALVDSHSVQMEPPAVECNPDSMDVVHILRLFAVQIESTAVLKVTHVICQLGYVFEVVMI</sequence>
<proteinExistence type="predicted"/>
<protein>
    <submittedName>
        <fullName evidence="1">Uncharacterized protein</fullName>
    </submittedName>
</protein>